<dbReference type="InterPro" id="IPR055592">
    <property type="entry name" value="DUF7168"/>
</dbReference>
<evidence type="ECO:0000313" key="3">
    <source>
        <dbReference type="EMBL" id="RIV82965.1"/>
    </source>
</evidence>
<evidence type="ECO:0000313" key="4">
    <source>
        <dbReference type="Proteomes" id="UP000265366"/>
    </source>
</evidence>
<dbReference type="EMBL" id="QXFM01000114">
    <property type="protein sequence ID" value="RIV82965.1"/>
    <property type="molecule type" value="Genomic_DNA"/>
</dbReference>
<dbReference type="Proteomes" id="UP000265366">
    <property type="component" value="Unassembled WGS sequence"/>
</dbReference>
<dbReference type="OrthoDB" id="7275531at2"/>
<dbReference type="InterPro" id="IPR024498">
    <property type="entry name" value="DUF2786"/>
</dbReference>
<dbReference type="InterPro" id="IPR016868">
    <property type="entry name" value="Phage_B3_Orf5"/>
</dbReference>
<accession>A0A3A1P3U3</accession>
<comment type="caution">
    <text evidence="3">The sequence shown here is derived from an EMBL/GenBank/DDBJ whole genome shotgun (WGS) entry which is preliminary data.</text>
</comment>
<dbReference type="RefSeq" id="WP_119593476.1">
    <property type="nucleotide sequence ID" value="NZ_QXFM01000114.1"/>
</dbReference>
<keyword evidence="4" id="KW-1185">Reference proteome</keyword>
<feature type="domain" description="DUF2786" evidence="1">
    <location>
        <begin position="5"/>
        <end position="41"/>
    </location>
</feature>
<dbReference type="Pfam" id="PF10979">
    <property type="entry name" value="DUF2786"/>
    <property type="match status" value="1"/>
</dbReference>
<sequence>MDKQLLAKIQKCFALAGSSNEYEAAAALAKAKALMDENGISFEMLQMADIEEATSRASRTQRPPVWETYLCAAVQRAFGVVSFINEGGDRTFVGRGVSAEIASYAFAVLFRQLKRARRDYIAAKLSRCKTANKRRRADVYCEAWTLAVYSKIARLAPQLPQDAVIDQYLAERHPQLVGVDSRSAAKTGRAAENDYWNGLASGSQVELHRGVDAEMPPLAIA</sequence>
<proteinExistence type="predicted"/>
<evidence type="ECO:0000259" key="2">
    <source>
        <dbReference type="Pfam" id="PF23771"/>
    </source>
</evidence>
<dbReference type="PIRSF" id="PIRSF028111">
    <property type="entry name" value="UCP028111"/>
    <property type="match status" value="1"/>
</dbReference>
<organism evidence="3 4">
    <name type="scientific">Aurantiacibacter xanthus</name>
    <dbReference type="NCBI Taxonomy" id="1784712"/>
    <lineage>
        <taxon>Bacteria</taxon>
        <taxon>Pseudomonadati</taxon>
        <taxon>Pseudomonadota</taxon>
        <taxon>Alphaproteobacteria</taxon>
        <taxon>Sphingomonadales</taxon>
        <taxon>Erythrobacteraceae</taxon>
        <taxon>Aurantiacibacter</taxon>
    </lineage>
</organism>
<evidence type="ECO:0000259" key="1">
    <source>
        <dbReference type="Pfam" id="PF10979"/>
    </source>
</evidence>
<protein>
    <submittedName>
        <fullName evidence="3">DUF2786 domain-containing protein</fullName>
    </submittedName>
</protein>
<dbReference type="AlphaFoldDB" id="A0A3A1P3U3"/>
<gene>
    <name evidence="3" type="ORF">D2V17_14275</name>
</gene>
<dbReference type="Pfam" id="PF23771">
    <property type="entry name" value="DUF7168"/>
    <property type="match status" value="1"/>
</dbReference>
<feature type="domain" description="DUF7168" evidence="2">
    <location>
        <begin position="46"/>
        <end position="182"/>
    </location>
</feature>
<reference evidence="3 4" key="1">
    <citation type="submission" date="2018-08" db="EMBL/GenBank/DDBJ databases">
        <title>Erythrobacter zhengii sp.nov., a bacterium isolated from deep-sea sediment.</title>
        <authorList>
            <person name="Fang C."/>
            <person name="Wu Y.-H."/>
            <person name="Sun C."/>
            <person name="Wang H."/>
            <person name="Cheng H."/>
            <person name="Meng F.-X."/>
            <person name="Wang C.-S."/>
            <person name="Xu X.-W."/>
        </authorList>
    </citation>
    <scope>NUCLEOTIDE SEQUENCE [LARGE SCALE GENOMIC DNA]</scope>
    <source>
        <strain evidence="3 4">CCTCC AB 2015396</strain>
    </source>
</reference>
<name>A0A3A1P3U3_9SPHN</name>